<keyword evidence="7" id="KW-0812">Transmembrane</keyword>
<dbReference type="GO" id="GO:0015078">
    <property type="term" value="F:proton transmembrane transporter activity"/>
    <property type="evidence" value="ECO:0007669"/>
    <property type="project" value="TreeGrafter"/>
</dbReference>
<evidence type="ECO:0000256" key="13">
    <source>
        <dbReference type="ARBA" id="ARBA00030071"/>
    </source>
</evidence>
<keyword evidence="11" id="KW-0472">Membrane</keyword>
<evidence type="ECO:0000256" key="9">
    <source>
        <dbReference type="ARBA" id="ARBA00022989"/>
    </source>
</evidence>
<keyword evidence="10" id="KW-0560">Oxidoreductase</keyword>
<evidence type="ECO:0000256" key="14">
    <source>
        <dbReference type="ARBA" id="ARBA00030211"/>
    </source>
</evidence>
<dbReference type="PANTHER" id="PTHR36835:SF1">
    <property type="entry name" value="CYTOCHROME BO(3) UBIQUINOL OXIDASE SUBUNIT 4"/>
    <property type="match status" value="1"/>
</dbReference>
<dbReference type="NCBIfam" id="TIGR02847">
    <property type="entry name" value="CyoD"/>
    <property type="match status" value="1"/>
</dbReference>
<evidence type="ECO:0000256" key="15">
    <source>
        <dbReference type="ARBA" id="ARBA00031887"/>
    </source>
</evidence>
<evidence type="ECO:0000256" key="7">
    <source>
        <dbReference type="ARBA" id="ARBA00022692"/>
    </source>
</evidence>
<accession>A0A1D8URY7</accession>
<evidence type="ECO:0000256" key="8">
    <source>
        <dbReference type="ARBA" id="ARBA00022982"/>
    </source>
</evidence>
<dbReference type="InterPro" id="IPR005171">
    <property type="entry name" value="Cyt_c_oxidase_su4_prok"/>
</dbReference>
<dbReference type="InterPro" id="IPR014210">
    <property type="entry name" value="Cyt_o_ubiqinol_oxidase_su4"/>
</dbReference>
<evidence type="ECO:0000256" key="5">
    <source>
        <dbReference type="ARBA" id="ARBA00022448"/>
    </source>
</evidence>
<dbReference type="GO" id="GO:0015990">
    <property type="term" value="P:electron transport coupled proton transport"/>
    <property type="evidence" value="ECO:0007669"/>
    <property type="project" value="InterPro"/>
</dbReference>
<dbReference type="OrthoDB" id="2375888at2"/>
<dbReference type="STRING" id="153496.A0U89_03865"/>
<dbReference type="RefSeq" id="WP_029605308.1">
    <property type="nucleotide sequence ID" value="NZ_BJVW01000002.1"/>
</dbReference>
<gene>
    <name evidence="17" type="ORF">A0U89_03865</name>
</gene>
<dbReference type="GO" id="GO:0009319">
    <property type="term" value="C:cytochrome o ubiquinol oxidase complex"/>
    <property type="evidence" value="ECO:0007669"/>
    <property type="project" value="TreeGrafter"/>
</dbReference>
<comment type="function">
    <text evidence="12">Cytochrome bo(3) ubiquinol terminal oxidase is the component of the aerobic respiratory chain of E.coli that predominates when cells are grown at high aeration. Has proton pump activity across the membrane in addition to electron transfer, pumping 2 protons/electron.</text>
</comment>
<dbReference type="GO" id="GO:0005886">
    <property type="term" value="C:plasma membrane"/>
    <property type="evidence" value="ECO:0007669"/>
    <property type="project" value="UniProtKB-SubCell"/>
</dbReference>
<keyword evidence="8" id="KW-0249">Electron transport</keyword>
<sequence length="113" mass="11997">MSQAPTHAIHGEGESHGTFASYIIGFIIAAVLTVAAFAAVMMHAMSPGVTLGVITVLAVIQIFVHLVYFLHMNGSSSQSWNLTAFVFAVACVLIVVGGTIFILHDTSMNMMSR</sequence>
<evidence type="ECO:0000313" key="18">
    <source>
        <dbReference type="Proteomes" id="UP000179145"/>
    </source>
</evidence>
<evidence type="ECO:0000256" key="10">
    <source>
        <dbReference type="ARBA" id="ARBA00023002"/>
    </source>
</evidence>
<evidence type="ECO:0000256" key="16">
    <source>
        <dbReference type="ARBA" id="ARBA00032185"/>
    </source>
</evidence>
<evidence type="ECO:0000256" key="11">
    <source>
        <dbReference type="ARBA" id="ARBA00023136"/>
    </source>
</evidence>
<dbReference type="Pfam" id="PF03626">
    <property type="entry name" value="COX4_pro"/>
    <property type="match status" value="1"/>
</dbReference>
<evidence type="ECO:0000313" key="17">
    <source>
        <dbReference type="EMBL" id="AOX16401.1"/>
    </source>
</evidence>
<dbReference type="GO" id="GO:0019646">
    <property type="term" value="P:aerobic electron transport chain"/>
    <property type="evidence" value="ECO:0007669"/>
    <property type="project" value="TreeGrafter"/>
</dbReference>
<keyword evidence="9" id="KW-1133">Transmembrane helix</keyword>
<reference evidence="17 18" key="1">
    <citation type="journal article" date="2016" name="Microb. Cell Fact.">
        <title>Dissection of exopolysaccharide biosynthesis in Kozakia baliensis.</title>
        <authorList>
            <person name="Brandt J.U."/>
            <person name="Jakob F."/>
            <person name="Behr J."/>
            <person name="Geissler A.J."/>
            <person name="Vogel R.F."/>
        </authorList>
    </citation>
    <scope>NUCLEOTIDE SEQUENCE [LARGE SCALE GENOMIC DNA]</scope>
    <source>
        <strain evidence="17 18">DSM 14400</strain>
    </source>
</reference>
<dbReference type="EMBL" id="CP014674">
    <property type="protein sequence ID" value="AOX16401.1"/>
    <property type="molecule type" value="Genomic_DNA"/>
</dbReference>
<organism evidence="17 18">
    <name type="scientific">Kozakia baliensis</name>
    <dbReference type="NCBI Taxonomy" id="153496"/>
    <lineage>
        <taxon>Bacteria</taxon>
        <taxon>Pseudomonadati</taxon>
        <taxon>Pseudomonadota</taxon>
        <taxon>Alphaproteobacteria</taxon>
        <taxon>Acetobacterales</taxon>
        <taxon>Acetobacteraceae</taxon>
        <taxon>Kozakia</taxon>
    </lineage>
</organism>
<keyword evidence="6" id="KW-1003">Cell membrane</keyword>
<keyword evidence="5" id="KW-0813">Transport</keyword>
<comment type="subcellular location">
    <subcellularLocation>
        <location evidence="1">Cell membrane</location>
        <topology evidence="1">Multi-pass membrane protein</topology>
    </subcellularLocation>
</comment>
<dbReference type="AlphaFoldDB" id="A0A1D8URY7"/>
<evidence type="ECO:0000256" key="3">
    <source>
        <dbReference type="ARBA" id="ARBA00011700"/>
    </source>
</evidence>
<dbReference type="GO" id="GO:0009486">
    <property type="term" value="F:cytochrome bo3 ubiquinol oxidase activity"/>
    <property type="evidence" value="ECO:0007669"/>
    <property type="project" value="InterPro"/>
</dbReference>
<evidence type="ECO:0000256" key="2">
    <source>
        <dbReference type="ARBA" id="ARBA00008079"/>
    </source>
</evidence>
<dbReference type="PANTHER" id="PTHR36835">
    <property type="entry name" value="CYTOCHROME BO(3) UBIQUINOL OXIDASE SUBUNIT 4"/>
    <property type="match status" value="1"/>
</dbReference>
<dbReference type="eggNOG" id="COG3125">
    <property type="taxonomic scope" value="Bacteria"/>
</dbReference>
<comment type="similarity">
    <text evidence="2">Belongs to the cytochrome c oxidase bacterial subunit 4 family.</text>
</comment>
<proteinExistence type="inferred from homology"/>
<comment type="subunit">
    <text evidence="3">Heterooctamer of two A chains, two B chains, two C chains and two D chains.</text>
</comment>
<dbReference type="Proteomes" id="UP000179145">
    <property type="component" value="Chromosome"/>
</dbReference>
<evidence type="ECO:0000256" key="12">
    <source>
        <dbReference type="ARBA" id="ARBA00025694"/>
    </source>
</evidence>
<evidence type="ECO:0000256" key="4">
    <source>
        <dbReference type="ARBA" id="ARBA00014689"/>
    </source>
</evidence>
<keyword evidence="18" id="KW-1185">Reference proteome</keyword>
<dbReference type="InterPro" id="IPR050968">
    <property type="entry name" value="Cytochrome_c_oxidase_bac_sub4"/>
</dbReference>
<name>A0A1D8URY7_9PROT</name>
<protein>
    <recommendedName>
        <fullName evidence="4">Cytochrome bo(3) ubiquinol oxidase subunit 4</fullName>
    </recommendedName>
    <alternativeName>
        <fullName evidence="16">Cytochrome o ubiquinol oxidase subunit 4</fullName>
    </alternativeName>
    <alternativeName>
        <fullName evidence="13">Oxidase bo(3) subunit 4</fullName>
    </alternativeName>
    <alternativeName>
        <fullName evidence="14">Ubiquinol oxidase polypeptide IV</fullName>
    </alternativeName>
    <alternativeName>
        <fullName evidence="15">Ubiquinol oxidase subunit 4</fullName>
    </alternativeName>
</protein>
<evidence type="ECO:0000256" key="6">
    <source>
        <dbReference type="ARBA" id="ARBA00022475"/>
    </source>
</evidence>
<evidence type="ECO:0000256" key="1">
    <source>
        <dbReference type="ARBA" id="ARBA00004651"/>
    </source>
</evidence>
<dbReference type="KEGG" id="kba:A0U89_03865"/>